<reference evidence="1" key="1">
    <citation type="submission" date="2020-05" db="EMBL/GenBank/DDBJ databases">
        <title>Large-scale comparative analyses of tick genomes elucidate their genetic diversity and vector capacities.</title>
        <authorList>
            <person name="Jia N."/>
            <person name="Wang J."/>
            <person name="Shi W."/>
            <person name="Du L."/>
            <person name="Sun Y."/>
            <person name="Zhan W."/>
            <person name="Jiang J."/>
            <person name="Wang Q."/>
            <person name="Zhang B."/>
            <person name="Ji P."/>
            <person name="Sakyi L.B."/>
            <person name="Cui X."/>
            <person name="Yuan T."/>
            <person name="Jiang B."/>
            <person name="Yang W."/>
            <person name="Lam T.T.-Y."/>
            <person name="Chang Q."/>
            <person name="Ding S."/>
            <person name="Wang X."/>
            <person name="Zhu J."/>
            <person name="Ruan X."/>
            <person name="Zhao L."/>
            <person name="Wei J."/>
            <person name="Que T."/>
            <person name="Du C."/>
            <person name="Cheng J."/>
            <person name="Dai P."/>
            <person name="Han X."/>
            <person name="Huang E."/>
            <person name="Gao Y."/>
            <person name="Liu J."/>
            <person name="Shao H."/>
            <person name="Ye R."/>
            <person name="Li L."/>
            <person name="Wei W."/>
            <person name="Wang X."/>
            <person name="Wang C."/>
            <person name="Yang T."/>
            <person name="Huo Q."/>
            <person name="Li W."/>
            <person name="Guo W."/>
            <person name="Chen H."/>
            <person name="Zhou L."/>
            <person name="Ni X."/>
            <person name="Tian J."/>
            <person name="Zhou Y."/>
            <person name="Sheng Y."/>
            <person name="Liu T."/>
            <person name="Pan Y."/>
            <person name="Xia L."/>
            <person name="Li J."/>
            <person name="Zhao F."/>
            <person name="Cao W."/>
        </authorList>
    </citation>
    <scope>NUCLEOTIDE SEQUENCE</scope>
    <source>
        <strain evidence="1">Dsil-2018</strain>
    </source>
</reference>
<gene>
    <name evidence="1" type="ORF">HPB49_000532</name>
</gene>
<accession>A0ACB8C6H3</accession>
<dbReference type="EMBL" id="CM023477">
    <property type="protein sequence ID" value="KAH7936506.1"/>
    <property type="molecule type" value="Genomic_DNA"/>
</dbReference>
<comment type="caution">
    <text evidence="1">The sequence shown here is derived from an EMBL/GenBank/DDBJ whole genome shotgun (WGS) entry which is preliminary data.</text>
</comment>
<name>A0ACB8C6H3_DERSI</name>
<protein>
    <submittedName>
        <fullName evidence="1">Uncharacterized protein</fullName>
    </submittedName>
</protein>
<dbReference type="Proteomes" id="UP000821865">
    <property type="component" value="Chromosome 8"/>
</dbReference>
<proteinExistence type="predicted"/>
<keyword evidence="2" id="KW-1185">Reference proteome</keyword>
<sequence>MVTQRERLNMSQAGRRVLEELGYPINLQYCSSELVDISREMREKLKISPIPQKMNPKYHSGRRNARARQLEKRFGNNADTIYTDAARNIKGHVIVAASGPSGIPRTITASVRTACISTAEAAAVALAIKTREG</sequence>
<organism evidence="1 2">
    <name type="scientific">Dermacentor silvarum</name>
    <name type="common">Tick</name>
    <dbReference type="NCBI Taxonomy" id="543639"/>
    <lineage>
        <taxon>Eukaryota</taxon>
        <taxon>Metazoa</taxon>
        <taxon>Ecdysozoa</taxon>
        <taxon>Arthropoda</taxon>
        <taxon>Chelicerata</taxon>
        <taxon>Arachnida</taxon>
        <taxon>Acari</taxon>
        <taxon>Parasitiformes</taxon>
        <taxon>Ixodida</taxon>
        <taxon>Ixodoidea</taxon>
        <taxon>Ixodidae</taxon>
        <taxon>Rhipicephalinae</taxon>
        <taxon>Dermacentor</taxon>
    </lineage>
</organism>
<evidence type="ECO:0000313" key="2">
    <source>
        <dbReference type="Proteomes" id="UP000821865"/>
    </source>
</evidence>
<evidence type="ECO:0000313" key="1">
    <source>
        <dbReference type="EMBL" id="KAH7936506.1"/>
    </source>
</evidence>